<evidence type="ECO:0008006" key="4">
    <source>
        <dbReference type="Google" id="ProtNLM"/>
    </source>
</evidence>
<comment type="caution">
    <text evidence="2">The sequence shown here is derived from an EMBL/GenBank/DDBJ whole genome shotgun (WGS) entry which is preliminary data.</text>
</comment>
<protein>
    <recommendedName>
        <fullName evidence="4">DUF3945 domain-containing protein</fullName>
    </recommendedName>
</protein>
<feature type="region of interest" description="Disordered" evidence="1">
    <location>
        <begin position="226"/>
        <end position="274"/>
    </location>
</feature>
<keyword evidence="3" id="KW-1185">Reference proteome</keyword>
<feature type="compositionally biased region" description="Basic residues" evidence="1">
    <location>
        <begin position="264"/>
        <end position="274"/>
    </location>
</feature>
<gene>
    <name evidence="2" type="ORF">E1898_00535</name>
</gene>
<name>A0A4R5VEL3_9BACT</name>
<dbReference type="AlphaFoldDB" id="A0A4R5VEL3"/>
<dbReference type="EMBL" id="SMUW01000016">
    <property type="protein sequence ID" value="TDK50852.1"/>
    <property type="molecule type" value="Genomic_DNA"/>
</dbReference>
<dbReference type="RefSeq" id="WP_133389429.1">
    <property type="nucleotide sequence ID" value="NZ_SMUW01000016.1"/>
</dbReference>
<evidence type="ECO:0000256" key="1">
    <source>
        <dbReference type="SAM" id="MobiDB-lite"/>
    </source>
</evidence>
<feature type="compositionally biased region" description="Basic and acidic residues" evidence="1">
    <location>
        <begin position="230"/>
        <end position="250"/>
    </location>
</feature>
<proteinExistence type="predicted"/>
<evidence type="ECO:0000313" key="2">
    <source>
        <dbReference type="EMBL" id="TDK50852.1"/>
    </source>
</evidence>
<organism evidence="2 3">
    <name type="scientific">Algoriphagus formosus</name>
    <dbReference type="NCBI Taxonomy" id="2007308"/>
    <lineage>
        <taxon>Bacteria</taxon>
        <taxon>Pseudomonadati</taxon>
        <taxon>Bacteroidota</taxon>
        <taxon>Cytophagia</taxon>
        <taxon>Cytophagales</taxon>
        <taxon>Cyclobacteriaceae</taxon>
        <taxon>Algoriphagus</taxon>
    </lineage>
</organism>
<evidence type="ECO:0000313" key="3">
    <source>
        <dbReference type="Proteomes" id="UP000295438"/>
    </source>
</evidence>
<accession>A0A4R5VEL3</accession>
<reference evidence="2 3" key="1">
    <citation type="submission" date="2019-03" db="EMBL/GenBank/DDBJ databases">
        <title>Algoriphagus aquimaris sp. nov., isolated form marine sediment in Pohang, Korea.</title>
        <authorList>
            <person name="Kim J."/>
            <person name="Yoon S.-H."/>
            <person name="Lee S.-S."/>
        </authorList>
    </citation>
    <scope>NUCLEOTIDE SEQUENCE [LARGE SCALE GENOMIC DNA]</scope>
    <source>
        <strain evidence="2 3">F21</strain>
    </source>
</reference>
<sequence>MDKENYEFLTEKLKYSGFEDQLNAALKKEIQSGKEEFSLPYQVNLEGKQMDMDLSFKKSQISDRYFFNKFEAKLQNPETGQEPKTHTFYQNQGITVKEAFNLLEGRAVEKSLLGADKEPFKAWLQLDLSKKDEKNNFPINQFHEKYGYDLKEALQKFPIKELQDETKMDWMLKSLKKGNTYPVVMERKGMEEIMFVEANPKFKSINVYDVNMNSVKNSEILGAKQTVSSDQKEGLGTDKKKELNKQEKTGKSVASDEMPGQKAARPRKSRGRAI</sequence>
<dbReference type="Proteomes" id="UP000295438">
    <property type="component" value="Unassembled WGS sequence"/>
</dbReference>